<gene>
    <name evidence="3" type="ORF">SVIO_007140</name>
</gene>
<feature type="region of interest" description="Disordered" evidence="1">
    <location>
        <begin position="1"/>
        <end position="22"/>
    </location>
</feature>
<organism evidence="3 4">
    <name type="scientific">Streptomyces violaceusniger</name>
    <dbReference type="NCBI Taxonomy" id="68280"/>
    <lineage>
        <taxon>Bacteria</taxon>
        <taxon>Bacillati</taxon>
        <taxon>Actinomycetota</taxon>
        <taxon>Actinomycetes</taxon>
        <taxon>Kitasatosporales</taxon>
        <taxon>Streptomycetaceae</taxon>
        <taxon>Streptomyces</taxon>
        <taxon>Streptomyces violaceusniger group</taxon>
    </lineage>
</organism>
<dbReference type="AlphaFoldDB" id="A0A4D4KLL5"/>
<proteinExistence type="predicted"/>
<feature type="compositionally biased region" description="Polar residues" evidence="1">
    <location>
        <begin position="251"/>
        <end position="268"/>
    </location>
</feature>
<evidence type="ECO:0000256" key="1">
    <source>
        <dbReference type="SAM" id="MobiDB-lite"/>
    </source>
</evidence>
<reference evidence="3 4" key="1">
    <citation type="journal article" date="2020" name="Int. J. Syst. Evol. Microbiol.">
        <title>Reclassification of Streptomyces castelarensis and Streptomyces sporoclivatus as later heterotypic synonyms of Streptomyces antimycoticus.</title>
        <authorList>
            <person name="Komaki H."/>
            <person name="Tamura T."/>
        </authorList>
    </citation>
    <scope>NUCLEOTIDE SEQUENCE [LARGE SCALE GENOMIC DNA]</scope>
    <source>
        <strain evidence="3 4">NBRC 13459</strain>
    </source>
</reference>
<dbReference type="Pfam" id="PF14742">
    <property type="entry name" value="GDE_N_bis"/>
    <property type="match status" value="1"/>
</dbReference>
<comment type="caution">
    <text evidence="3">The sequence shown here is derived from an EMBL/GenBank/DDBJ whole genome shotgun (WGS) entry which is preliminary data.</text>
</comment>
<evidence type="ECO:0000313" key="4">
    <source>
        <dbReference type="Proteomes" id="UP000301309"/>
    </source>
</evidence>
<keyword evidence="4" id="KW-1185">Reference proteome</keyword>
<evidence type="ECO:0000259" key="2">
    <source>
        <dbReference type="Pfam" id="PF14742"/>
    </source>
</evidence>
<dbReference type="EMBL" id="BJHW01000001">
    <property type="protein sequence ID" value="GDY50091.1"/>
    <property type="molecule type" value="Genomic_DNA"/>
</dbReference>
<sequence length="268" mass="28033">MDTTVKAQDTNEPATPPTSVATDLQPFLHDAVVTLYAPSFVISRPDGQLKGGADGFYHGDGRALAHLTVTVGAIALAPVGGGLRGADRADFRAILRGLGEVTPDPAVALNRRRTVASGRLEESFEVTNAGTQRVGFRLTVTAGTDLAPMERVKSGHVLDPVPGRAEGAEGAGAAVWRGPATGSPCAWSASPRRTPSMRRRGGCRTTSSWTPAPPGRRRCAARRRTRTATSSRPPRRTPYRGAARPCAAPTGASTSGWTSRSPTRTGCA</sequence>
<evidence type="ECO:0000313" key="3">
    <source>
        <dbReference type="EMBL" id="GDY50091.1"/>
    </source>
</evidence>
<dbReference type="Proteomes" id="UP000301309">
    <property type="component" value="Unassembled WGS sequence"/>
</dbReference>
<protein>
    <recommendedName>
        <fullName evidence="2">Putative glycogen debranching enzyme N-terminal domain-containing protein</fullName>
    </recommendedName>
</protein>
<feature type="compositionally biased region" description="Basic residues" evidence="1">
    <location>
        <begin position="215"/>
        <end position="226"/>
    </location>
</feature>
<dbReference type="InterPro" id="IPR032856">
    <property type="entry name" value="GDE_N_bis"/>
</dbReference>
<feature type="domain" description="Putative glycogen debranching enzyme N-terminal" evidence="2">
    <location>
        <begin position="37"/>
        <end position="165"/>
    </location>
</feature>
<accession>A0A4D4KLL5</accession>
<feature type="region of interest" description="Disordered" evidence="1">
    <location>
        <begin position="165"/>
        <end position="268"/>
    </location>
</feature>
<name>A0A4D4KLL5_STRVO</name>